<protein>
    <recommendedName>
        <fullName evidence="3">Transposase</fullName>
    </recommendedName>
</protein>
<sequence>MEFIFNEKQGNGSRINGNWIYSMRAAYEDFREVFPDAVIHFADFSRSVKCFLHLYRQTGSVNRKQGNGRSKVRTEQRVEMVRQVIADNPRTSITHLSQQTRNV</sequence>
<dbReference type="Proteomes" id="UP001162162">
    <property type="component" value="Unassembled WGS sequence"/>
</dbReference>
<dbReference type="AlphaFoldDB" id="A0AAV8XWI2"/>
<organism evidence="1 2">
    <name type="scientific">Aromia moschata</name>
    <dbReference type="NCBI Taxonomy" id="1265417"/>
    <lineage>
        <taxon>Eukaryota</taxon>
        <taxon>Metazoa</taxon>
        <taxon>Ecdysozoa</taxon>
        <taxon>Arthropoda</taxon>
        <taxon>Hexapoda</taxon>
        <taxon>Insecta</taxon>
        <taxon>Pterygota</taxon>
        <taxon>Neoptera</taxon>
        <taxon>Endopterygota</taxon>
        <taxon>Coleoptera</taxon>
        <taxon>Polyphaga</taxon>
        <taxon>Cucujiformia</taxon>
        <taxon>Chrysomeloidea</taxon>
        <taxon>Cerambycidae</taxon>
        <taxon>Cerambycinae</taxon>
        <taxon>Callichromatini</taxon>
        <taxon>Aromia</taxon>
    </lineage>
</organism>
<accession>A0AAV8XWI2</accession>
<reference evidence="1" key="1">
    <citation type="journal article" date="2023" name="Insect Mol. Biol.">
        <title>Genome sequencing provides insights into the evolution of gene families encoding plant cell wall-degrading enzymes in longhorned beetles.</title>
        <authorList>
            <person name="Shin N.R."/>
            <person name="Okamura Y."/>
            <person name="Kirsch R."/>
            <person name="Pauchet Y."/>
        </authorList>
    </citation>
    <scope>NUCLEOTIDE SEQUENCE</scope>
    <source>
        <strain evidence="1">AMC_N1</strain>
    </source>
</reference>
<gene>
    <name evidence="1" type="ORF">NQ318_009938</name>
</gene>
<name>A0AAV8XWI2_9CUCU</name>
<evidence type="ECO:0008006" key="3">
    <source>
        <dbReference type="Google" id="ProtNLM"/>
    </source>
</evidence>
<keyword evidence="2" id="KW-1185">Reference proteome</keyword>
<comment type="caution">
    <text evidence="1">The sequence shown here is derived from an EMBL/GenBank/DDBJ whole genome shotgun (WGS) entry which is preliminary data.</text>
</comment>
<evidence type="ECO:0000313" key="2">
    <source>
        <dbReference type="Proteomes" id="UP001162162"/>
    </source>
</evidence>
<evidence type="ECO:0000313" key="1">
    <source>
        <dbReference type="EMBL" id="KAJ8943247.1"/>
    </source>
</evidence>
<dbReference type="EMBL" id="JAPWTK010000295">
    <property type="protein sequence ID" value="KAJ8943247.1"/>
    <property type="molecule type" value="Genomic_DNA"/>
</dbReference>
<proteinExistence type="predicted"/>